<keyword evidence="1" id="KW-0812">Transmembrane</keyword>
<gene>
    <name evidence="3" type="ordered locus">Hhal_1250</name>
</gene>
<dbReference type="InterPro" id="IPR018639">
    <property type="entry name" value="DUF2062"/>
</dbReference>
<dbReference type="OrthoDB" id="9786029at2"/>
<organism evidence="3 4">
    <name type="scientific">Halorhodospira halophila (strain DSM 244 / SL1)</name>
    <name type="common">Ectothiorhodospira halophila (strain DSM 244 / SL1)</name>
    <dbReference type="NCBI Taxonomy" id="349124"/>
    <lineage>
        <taxon>Bacteria</taxon>
        <taxon>Pseudomonadati</taxon>
        <taxon>Pseudomonadota</taxon>
        <taxon>Gammaproteobacteria</taxon>
        <taxon>Chromatiales</taxon>
        <taxon>Ectothiorhodospiraceae</taxon>
        <taxon>Halorhodospira</taxon>
    </lineage>
</organism>
<feature type="transmembrane region" description="Helical" evidence="1">
    <location>
        <begin position="136"/>
        <end position="158"/>
    </location>
</feature>
<protein>
    <recommendedName>
        <fullName evidence="2">DUF2062 domain-containing protein</fullName>
    </recommendedName>
</protein>
<reference evidence="4" key="1">
    <citation type="submission" date="2006-12" db="EMBL/GenBank/DDBJ databases">
        <title>Complete sequence of Halorhodospira halophila SL1.</title>
        <authorList>
            <consortium name="US DOE Joint Genome Institute"/>
            <person name="Copeland A."/>
            <person name="Lucas S."/>
            <person name="Lapidus A."/>
            <person name="Barry K."/>
            <person name="Detter J.C."/>
            <person name="Glavina del Rio T."/>
            <person name="Hammon N."/>
            <person name="Israni S."/>
            <person name="Dalin E."/>
            <person name="Tice H."/>
            <person name="Pitluck S."/>
            <person name="Saunders E."/>
            <person name="Brettin T."/>
            <person name="Bruce D."/>
            <person name="Han C."/>
            <person name="Tapia R."/>
            <person name="Schmutz J."/>
            <person name="Larimer F."/>
            <person name="Land M."/>
            <person name="Hauser L."/>
            <person name="Kyrpides N."/>
            <person name="Mikhailova N."/>
            <person name="Hoff W."/>
            <person name="Richardson P."/>
        </authorList>
    </citation>
    <scope>NUCLEOTIDE SEQUENCE [LARGE SCALE GENOMIC DNA]</scope>
    <source>
        <strain evidence="4">DSM 244 / SL1</strain>
    </source>
</reference>
<keyword evidence="4" id="KW-1185">Reference proteome</keyword>
<proteinExistence type="predicted"/>
<name>A1WWG3_HALHL</name>
<dbReference type="Proteomes" id="UP000000647">
    <property type="component" value="Chromosome"/>
</dbReference>
<dbReference type="HOGENOM" id="CLU_102912_3_0_6"/>
<keyword evidence="1" id="KW-0472">Membrane</keyword>
<evidence type="ECO:0000313" key="3">
    <source>
        <dbReference type="EMBL" id="ABM62025.1"/>
    </source>
</evidence>
<accession>A1WWG3</accession>
<dbReference type="RefSeq" id="WP_011814048.1">
    <property type="nucleotide sequence ID" value="NC_008789.1"/>
</dbReference>
<evidence type="ECO:0000259" key="2">
    <source>
        <dbReference type="Pfam" id="PF09835"/>
    </source>
</evidence>
<dbReference type="eggNOG" id="COG3216">
    <property type="taxonomic scope" value="Bacteria"/>
</dbReference>
<dbReference type="Pfam" id="PF09835">
    <property type="entry name" value="DUF2062"/>
    <property type="match status" value="1"/>
</dbReference>
<dbReference type="KEGG" id="hha:Hhal_1250"/>
<reference evidence="3 4" key="2">
    <citation type="journal article" date="2013" name="Stand. Genomic Sci.">
        <title>Complete genome sequence of Halorhodospira halophila SL1.</title>
        <authorList>
            <person name="Challacombe J.F."/>
            <person name="Majid S."/>
            <person name="Deole R."/>
            <person name="Brettin T.S."/>
            <person name="Bruce D."/>
            <person name="Delano S.F."/>
            <person name="Detter J.C."/>
            <person name="Gleasner C.D."/>
            <person name="Han C.S."/>
            <person name="Misra M."/>
            <person name="Reitenga K.G."/>
            <person name="Mikhailova N."/>
            <person name="Woyke T."/>
            <person name="Pitluck S."/>
            <person name="Nolan M."/>
            <person name="Land M.L."/>
            <person name="Saunders E."/>
            <person name="Tapia R."/>
            <person name="Lapidus A."/>
            <person name="Ivanova N."/>
            <person name="Hoff W.D."/>
        </authorList>
    </citation>
    <scope>NUCLEOTIDE SEQUENCE [LARGE SCALE GENOMIC DNA]</scope>
    <source>
        <strain evidence="4">DSM 244 / SL1</strain>
    </source>
</reference>
<dbReference type="PANTHER" id="PTHR40547:SF1">
    <property type="entry name" value="SLL0298 PROTEIN"/>
    <property type="match status" value="1"/>
</dbReference>
<dbReference type="EMBL" id="CP000544">
    <property type="protein sequence ID" value="ABM62025.1"/>
    <property type="molecule type" value="Genomic_DNA"/>
</dbReference>
<dbReference type="AlphaFoldDB" id="A1WWG3"/>
<evidence type="ECO:0000256" key="1">
    <source>
        <dbReference type="SAM" id="Phobius"/>
    </source>
</evidence>
<sequence>MRRWLKGALPDLQRLKHQGRFAFLGRLLEDPFLFHLNRRSTAGGVAIGVFVAFLPIPLQMLLAAVIAILVRVNLILAVILVWVSNPLTMGPMIYASYRTGAWLLGVEFEPIDYDNAFQWFLGNLHQAWQPVVTGSLVLGVIAGGLTYIAVLLTWRYAVHRERHQRRVRFAHRRRSTDAQEQRSEES</sequence>
<evidence type="ECO:0000313" key="4">
    <source>
        <dbReference type="Proteomes" id="UP000000647"/>
    </source>
</evidence>
<dbReference type="STRING" id="349124.Hhal_1250"/>
<dbReference type="PANTHER" id="PTHR40547">
    <property type="entry name" value="SLL0298 PROTEIN"/>
    <property type="match status" value="1"/>
</dbReference>
<keyword evidence="1" id="KW-1133">Transmembrane helix</keyword>
<feature type="domain" description="DUF2062" evidence="2">
    <location>
        <begin position="23"/>
        <end position="162"/>
    </location>
</feature>